<protein>
    <recommendedName>
        <fullName evidence="1">Bacteriophage phiJL001 Gp84 C-terminal domain-containing protein</fullName>
    </recommendedName>
</protein>
<evidence type="ECO:0000313" key="3">
    <source>
        <dbReference type="Proteomes" id="UP000242561"/>
    </source>
</evidence>
<gene>
    <name evidence="2" type="ORF">LPB140_11065</name>
</gene>
<dbReference type="Pfam" id="PF09356">
    <property type="entry name" value="Phage_BR0599"/>
    <property type="match status" value="1"/>
</dbReference>
<dbReference type="Pfam" id="PF09931">
    <property type="entry name" value="Phage_phiJL001_Gp84_N"/>
    <property type="match status" value="1"/>
</dbReference>
<dbReference type="STRING" id="1913578.LPB140_11065"/>
<evidence type="ECO:0000313" key="2">
    <source>
        <dbReference type="EMBL" id="APG63812.1"/>
    </source>
</evidence>
<reference evidence="2 3" key="1">
    <citation type="submission" date="2016-11" db="EMBL/GenBank/DDBJ databases">
        <title>Sphingorhabdus sp. LPB0140, isolated from marine environment.</title>
        <authorList>
            <person name="Kim E."/>
            <person name="Yi H."/>
        </authorList>
    </citation>
    <scope>NUCLEOTIDE SEQUENCE [LARGE SCALE GENOMIC DNA]</scope>
    <source>
        <strain evidence="2 3">LPB0140</strain>
    </source>
</reference>
<dbReference type="Proteomes" id="UP000242561">
    <property type="component" value="Chromosome"/>
</dbReference>
<sequence length="279" mass="30716">MDNQHDENLSSAPPLTSFCYIWQILRHDGIMLAFTSHDRNVAINGIDYHASSGLIPTSIDAALGLENNGPDVDGILSNNAITDADIRAGKWDYAQIKLAIADWDKKTIIDDEMSIYHMGAIRHDGHHFTAELEGISAALLYPIIPKTSPTCRARLGDAKCGINLNKYRCRAHIEKIEGERIFITPAVQLTPHYLAHGSIKFLSGRSCGHKSAIWDNDVNSVKIVDMPYASAQVGDMILLTQGCPKSISACGDRFENAQNFRGEPFLPGNDLLTRYPNAI</sequence>
<proteinExistence type="predicted"/>
<dbReference type="NCBIfam" id="TIGR02218">
    <property type="entry name" value="phg_TIGR02218"/>
    <property type="match status" value="1"/>
</dbReference>
<evidence type="ECO:0000259" key="1">
    <source>
        <dbReference type="Pfam" id="PF09356"/>
    </source>
</evidence>
<accession>A0A1L3JFA5</accession>
<name>A0A1L3JFA5_9SPHN</name>
<feature type="domain" description="Bacteriophage phiJL001 Gp84 C-terminal" evidence="1">
    <location>
        <begin position="193"/>
        <end position="270"/>
    </location>
</feature>
<dbReference type="AlphaFoldDB" id="A0A1L3JFA5"/>
<organism evidence="2 3">
    <name type="scientific">Sphingorhabdus lutea</name>
    <dbReference type="NCBI Taxonomy" id="1913578"/>
    <lineage>
        <taxon>Bacteria</taxon>
        <taxon>Pseudomonadati</taxon>
        <taxon>Pseudomonadota</taxon>
        <taxon>Alphaproteobacteria</taxon>
        <taxon>Sphingomonadales</taxon>
        <taxon>Sphingomonadaceae</taxon>
        <taxon>Sphingorhabdus</taxon>
    </lineage>
</organism>
<dbReference type="KEGG" id="sphl:LPB140_11065"/>
<dbReference type="RefSeq" id="WP_072560922.1">
    <property type="nucleotide sequence ID" value="NZ_CP018154.1"/>
</dbReference>
<dbReference type="EMBL" id="CP018154">
    <property type="protein sequence ID" value="APG63812.1"/>
    <property type="molecule type" value="Genomic_DNA"/>
</dbReference>
<keyword evidence="3" id="KW-1185">Reference proteome</keyword>
<dbReference type="InterPro" id="IPR018964">
    <property type="entry name" value="Phage_phiJL001_Gp84_C"/>
</dbReference>
<dbReference type="InterPro" id="IPR011928">
    <property type="entry name" value="Phage_phiJL001_Gp84"/>
</dbReference>